<keyword evidence="2 7" id="KW-0812">Transmembrane</keyword>
<dbReference type="FunCoup" id="I3LQB9">
    <property type="interactions" value="151"/>
</dbReference>
<dbReference type="PANTHER" id="PTHR22422">
    <property type="entry name" value="TRANSMEMBRANE AND COILED-COIL DOMAIN-CONTAINING PROTEIN 5B-RELATED"/>
    <property type="match status" value="1"/>
</dbReference>
<name>I3LQB9_PIG</name>
<evidence type="ECO:0000313" key="8">
    <source>
        <dbReference type="Ensembl" id="ENSSSCP00000026297.4"/>
    </source>
</evidence>
<comment type="subcellular location">
    <subcellularLocation>
        <location evidence="1">Membrane</location>
        <topology evidence="1">Single-pass membrane protein</topology>
    </subcellularLocation>
</comment>
<organism evidence="8 9">
    <name type="scientific">Sus scrofa</name>
    <name type="common">Pig</name>
    <dbReference type="NCBI Taxonomy" id="9823"/>
    <lineage>
        <taxon>Eukaryota</taxon>
        <taxon>Metazoa</taxon>
        <taxon>Chordata</taxon>
        <taxon>Craniata</taxon>
        <taxon>Vertebrata</taxon>
        <taxon>Euteleostomi</taxon>
        <taxon>Mammalia</taxon>
        <taxon>Eutheria</taxon>
        <taxon>Laurasiatheria</taxon>
        <taxon>Artiodactyla</taxon>
        <taxon>Suina</taxon>
        <taxon>Suidae</taxon>
        <taxon>Sus</taxon>
    </lineage>
</organism>
<proteinExistence type="predicted"/>
<dbReference type="PANTHER" id="PTHR22422:SF5">
    <property type="entry name" value="SINGLE-PASS MEMBRANE AND COILED-COIL DOMAIN-CONTAINING PROTEIN 2"/>
    <property type="match status" value="1"/>
</dbReference>
<reference evidence="9" key="1">
    <citation type="submission" date="2009-11" db="EMBL/GenBank/DDBJ databases">
        <authorList>
            <consortium name="Porcine genome sequencing project"/>
        </authorList>
    </citation>
    <scope>NUCLEOTIDE SEQUENCE [LARGE SCALE GENOMIC DNA]</scope>
    <source>
        <strain evidence="9">Duroc</strain>
    </source>
</reference>
<dbReference type="VGNC" id="VGNC:93244">
    <property type="gene designation" value="SMCO2"/>
</dbReference>
<dbReference type="AlphaFoldDB" id="I3LQB9"/>
<evidence type="ECO:0000313" key="9">
    <source>
        <dbReference type="Proteomes" id="UP000008227"/>
    </source>
</evidence>
<keyword evidence="9" id="KW-1185">Reference proteome</keyword>
<keyword evidence="3 7" id="KW-1133">Transmembrane helix</keyword>
<evidence type="ECO:0000256" key="3">
    <source>
        <dbReference type="ARBA" id="ARBA00022989"/>
    </source>
</evidence>
<feature type="region of interest" description="Disordered" evidence="6">
    <location>
        <begin position="81"/>
        <end position="110"/>
    </location>
</feature>
<accession>I3LQB9</accession>
<dbReference type="GeneTree" id="ENSGT00940000153380"/>
<evidence type="ECO:0000256" key="6">
    <source>
        <dbReference type="SAM" id="MobiDB-lite"/>
    </source>
</evidence>
<dbReference type="GO" id="GO:0016020">
    <property type="term" value="C:membrane"/>
    <property type="evidence" value="ECO:0007669"/>
    <property type="project" value="UniProtKB-SubCell"/>
</dbReference>
<sequence length="343" mass="39423">ALTKLTDKMPVQMKTIGKEQELMEKNNSFLQNTDAAEGTMQNLLREFTKMDRILDRSDDEDIFSENPPTDFLHDDMLELEAESDHNPQSEPDEQEKDHIPHEDPQASTSLQFSEKNIPQLSQENVFFQLNHWNTQMGLQVKELGADHIGWMEKIKNIIQKVNLTENTVKSLLSEVMSLEGQIENLGSHQDLDPEEGVNMEADACNEAHELKEKLIARIENFCKGMTLLNTKLGIYQMQGEKTDSQSPEEMGSEEREPLLPQAPIPALVQNSPPRITMWKRALKIFILLYVVIFTGLSCYILLFDATFIFERILPTILGRRRMWELREIIAPFLNLEVEDLLPS</sequence>
<keyword evidence="5 7" id="KW-0472">Membrane</keyword>
<dbReference type="Bgee" id="ENSSSCG00000000550">
    <property type="expression patterns" value="Expressed in testis and 5 other cell types or tissues"/>
</dbReference>
<reference evidence="8" key="2">
    <citation type="journal article" date="2020" name="Gigascience">
        <title>An improved pig reference genome sequence to enable pig genetics and genomics research.</title>
        <authorList>
            <person name="Warr A."/>
            <person name="Affara N."/>
            <person name="Aken B."/>
            <person name="Beiki H."/>
            <person name="Bickhart D.M."/>
            <person name="Billis K."/>
            <person name="Chow W."/>
            <person name="Eory L."/>
            <person name="Finlayson H.A."/>
            <person name="Flicek P."/>
            <person name="Giron C.G."/>
            <person name="Griffin D.K."/>
            <person name="Hall R."/>
            <person name="Hannum G."/>
            <person name="Hourlier T."/>
            <person name="Howe K."/>
            <person name="Hume D.A."/>
            <person name="Izuogu O."/>
            <person name="Kim K."/>
            <person name="Koren S."/>
            <person name="Liu H."/>
            <person name="Manchanda N."/>
            <person name="Martin F.J."/>
            <person name="Nonneman D.J."/>
            <person name="O'Connor R.E."/>
            <person name="Phillippy A.M."/>
            <person name="Rohrer G.A."/>
            <person name="Rosen B.D."/>
            <person name="Rund L.A."/>
            <person name="Sargent C.A."/>
            <person name="Schook L.B."/>
            <person name="Schroeder S.G."/>
            <person name="Schwartz A.S."/>
            <person name="Skinner B.M."/>
            <person name="Talbot R."/>
            <person name="Tseng E."/>
            <person name="Tuggle C.K."/>
            <person name="Watson M."/>
            <person name="Smith T.P.L."/>
            <person name="Archibald A.L."/>
        </authorList>
    </citation>
    <scope>NUCLEOTIDE SEQUENCE [LARGE SCALE GENOMIC DNA]</scope>
    <source>
        <strain evidence="8">Duroc</strain>
    </source>
</reference>
<evidence type="ECO:0000256" key="2">
    <source>
        <dbReference type="ARBA" id="ARBA00022692"/>
    </source>
</evidence>
<reference evidence="8" key="3">
    <citation type="submission" date="2025-08" db="UniProtKB">
        <authorList>
            <consortium name="Ensembl"/>
        </authorList>
    </citation>
    <scope>IDENTIFICATION</scope>
</reference>
<dbReference type="Pfam" id="PF14992">
    <property type="entry name" value="TMCO5"/>
    <property type="match status" value="1"/>
</dbReference>
<evidence type="ECO:0000256" key="4">
    <source>
        <dbReference type="ARBA" id="ARBA00023054"/>
    </source>
</evidence>
<feature type="compositionally biased region" description="Basic and acidic residues" evidence="6">
    <location>
        <begin position="95"/>
        <end position="104"/>
    </location>
</feature>
<keyword evidence="4" id="KW-0175">Coiled coil</keyword>
<evidence type="ECO:0000313" key="10">
    <source>
        <dbReference type="VGNC" id="VGNC:93244"/>
    </source>
</evidence>
<evidence type="ECO:0000256" key="5">
    <source>
        <dbReference type="ARBA" id="ARBA00023136"/>
    </source>
</evidence>
<dbReference type="HOGENOM" id="CLU_067010_0_0_1"/>
<dbReference type="Proteomes" id="UP000008227">
    <property type="component" value="Chromosome 5"/>
</dbReference>
<feature type="transmembrane region" description="Helical" evidence="7">
    <location>
        <begin position="284"/>
        <end position="309"/>
    </location>
</feature>
<evidence type="ECO:0000256" key="1">
    <source>
        <dbReference type="ARBA" id="ARBA00004167"/>
    </source>
</evidence>
<dbReference type="Ensembl" id="ENSSSCT00000032327.4">
    <property type="protein sequence ID" value="ENSSSCP00000026297.4"/>
    <property type="gene ID" value="ENSSSCG00000000550.5"/>
</dbReference>
<protein>
    <submittedName>
        <fullName evidence="8">Single-pass membrane protein with coiled-coil domains 2</fullName>
    </submittedName>
</protein>
<dbReference type="InterPro" id="IPR026617">
    <property type="entry name" value="SMCO2/5"/>
</dbReference>
<evidence type="ECO:0000256" key="7">
    <source>
        <dbReference type="SAM" id="Phobius"/>
    </source>
</evidence>
<reference evidence="8" key="4">
    <citation type="submission" date="2025-09" db="UniProtKB">
        <authorList>
            <consortium name="Ensembl"/>
        </authorList>
    </citation>
    <scope>IDENTIFICATION</scope>
</reference>
<gene>
    <name evidence="8 10" type="primary">SMCO2</name>
</gene>